<evidence type="ECO:0000256" key="3">
    <source>
        <dbReference type="ARBA" id="ARBA00012438"/>
    </source>
</evidence>
<evidence type="ECO:0000256" key="6">
    <source>
        <dbReference type="ARBA" id="ARBA00022741"/>
    </source>
</evidence>
<evidence type="ECO:0000259" key="14">
    <source>
        <dbReference type="PROSITE" id="PS50112"/>
    </source>
</evidence>
<dbReference type="Gene3D" id="3.30.565.10">
    <property type="entry name" value="Histidine kinase-like ATPase, C-terminal domain"/>
    <property type="match status" value="1"/>
</dbReference>
<keyword evidence="6" id="KW-0547">Nucleotide-binding</keyword>
<dbReference type="EC" id="2.7.13.3" evidence="3"/>
<keyword evidence="10" id="KW-0902">Two-component regulatory system</keyword>
<dbReference type="InterPro" id="IPR050351">
    <property type="entry name" value="BphY/WalK/GraS-like"/>
</dbReference>
<dbReference type="CDD" id="cd00130">
    <property type="entry name" value="PAS"/>
    <property type="match status" value="1"/>
</dbReference>
<feature type="domain" description="PAS" evidence="14">
    <location>
        <begin position="188"/>
        <end position="218"/>
    </location>
</feature>
<evidence type="ECO:0000256" key="1">
    <source>
        <dbReference type="ARBA" id="ARBA00000085"/>
    </source>
</evidence>
<evidence type="ECO:0000256" key="4">
    <source>
        <dbReference type="ARBA" id="ARBA00022679"/>
    </source>
</evidence>
<dbReference type="SMART" id="SM00387">
    <property type="entry name" value="HATPase_c"/>
    <property type="match status" value="1"/>
</dbReference>
<dbReference type="InterPro" id="IPR005467">
    <property type="entry name" value="His_kinase_dom"/>
</dbReference>
<dbReference type="InterPro" id="IPR036097">
    <property type="entry name" value="HisK_dim/P_sf"/>
</dbReference>
<evidence type="ECO:0000256" key="12">
    <source>
        <dbReference type="SAM" id="Phobius"/>
    </source>
</evidence>
<keyword evidence="4" id="KW-0808">Transferase</keyword>
<feature type="transmembrane region" description="Helical" evidence="12">
    <location>
        <begin position="140"/>
        <end position="157"/>
    </location>
</feature>
<dbReference type="InterPro" id="IPR003594">
    <property type="entry name" value="HATPase_dom"/>
</dbReference>
<dbReference type="Gene3D" id="3.30.450.20">
    <property type="entry name" value="PAS domain"/>
    <property type="match status" value="1"/>
</dbReference>
<dbReference type="PANTHER" id="PTHR42878">
    <property type="entry name" value="TWO-COMPONENT HISTIDINE KINASE"/>
    <property type="match status" value="1"/>
</dbReference>
<keyword evidence="9 12" id="KW-1133">Transmembrane helix</keyword>
<organism evidence="15 16">
    <name type="scientific">Ramlibacter aquaticus</name>
    <dbReference type="NCBI Taxonomy" id="2780094"/>
    <lineage>
        <taxon>Bacteria</taxon>
        <taxon>Pseudomonadati</taxon>
        <taxon>Pseudomonadota</taxon>
        <taxon>Betaproteobacteria</taxon>
        <taxon>Burkholderiales</taxon>
        <taxon>Comamonadaceae</taxon>
        <taxon>Ramlibacter</taxon>
    </lineage>
</organism>
<evidence type="ECO:0000313" key="16">
    <source>
        <dbReference type="Proteomes" id="UP000715965"/>
    </source>
</evidence>
<comment type="subcellular location">
    <subcellularLocation>
        <location evidence="2">Membrane</location>
        <topology evidence="2">Multi-pass membrane protein</topology>
    </subcellularLocation>
</comment>
<dbReference type="SUPFAM" id="SSF47384">
    <property type="entry name" value="Homodimeric domain of signal transducing histidine kinase"/>
    <property type="match status" value="1"/>
</dbReference>
<evidence type="ECO:0000256" key="7">
    <source>
        <dbReference type="ARBA" id="ARBA00022777"/>
    </source>
</evidence>
<dbReference type="Pfam" id="PF02518">
    <property type="entry name" value="HATPase_c"/>
    <property type="match status" value="1"/>
</dbReference>
<evidence type="ECO:0000256" key="8">
    <source>
        <dbReference type="ARBA" id="ARBA00022840"/>
    </source>
</evidence>
<sequence>MWRGFMTARVMIALVLALVLGVLHTLAPALGVSRWLVALCAAYLAAALAVRLYLRPRSPGRDFDPQWVSTIGVDLIAFAVLQFLQAAGINFSPLFALPVLTASAMGSALLALGTAAGVTLLLLADAWVLALHGGGEAGPFLQAALTGAGYFALAFLVNQMAARLAREESAARVERQAARMQAQVNALVIEALSEGVLVVDGAGRVNTANPAARQLLGMGQFQGNFSLTGRPSWKPLFALSMQSFTHGTPQSAELALEEPRVGTRRVQARTRLTAQGQPGSHSLCVIFLQDLREMEARLRTEKLAAMGRMSAAVAHEIRNPLAAIAQANALMDEDLKDPALRQLSGLVRKNAQRLAQIVDEILDLSRARPGSGGGAVLALDAAVGAACADWSAQTRNSARVHVEAGAPALWVRFDGDHLRRVLVNLLDNAARYAGQAPDSIRVVTRAAEGGAALQVWSDGAPLEPSVEQHLFEPFFTSESRSSGLGLFICRELCERHGAQIAYQRCLGGAAGLLREGNQFSLKLAVAQAPQAGTAGFDKIAA</sequence>
<evidence type="ECO:0000256" key="5">
    <source>
        <dbReference type="ARBA" id="ARBA00022692"/>
    </source>
</evidence>
<dbReference type="SMART" id="SM00388">
    <property type="entry name" value="HisKA"/>
    <property type="match status" value="1"/>
</dbReference>
<protein>
    <recommendedName>
        <fullName evidence="3">histidine kinase</fullName>
        <ecNumber evidence="3">2.7.13.3</ecNumber>
    </recommendedName>
</protein>
<accession>A0ABR9SCB6</accession>
<comment type="caution">
    <text evidence="15">The sequence shown here is derived from an EMBL/GenBank/DDBJ whole genome shotgun (WGS) entry which is preliminary data.</text>
</comment>
<dbReference type="SUPFAM" id="SSF55785">
    <property type="entry name" value="PYP-like sensor domain (PAS domain)"/>
    <property type="match status" value="1"/>
</dbReference>
<dbReference type="InterPro" id="IPR003661">
    <property type="entry name" value="HisK_dim/P_dom"/>
</dbReference>
<keyword evidence="8" id="KW-0067">ATP-binding</keyword>
<keyword evidence="5 12" id="KW-0812">Transmembrane</keyword>
<evidence type="ECO:0000259" key="13">
    <source>
        <dbReference type="PROSITE" id="PS50109"/>
    </source>
</evidence>
<gene>
    <name evidence="15" type="ORF">IM725_02795</name>
</gene>
<reference evidence="15 16" key="1">
    <citation type="submission" date="2020-10" db="EMBL/GenBank/DDBJ databases">
        <title>Draft genome of Ramlibacter aquaticus LMG 30558.</title>
        <authorList>
            <person name="Props R."/>
        </authorList>
    </citation>
    <scope>NUCLEOTIDE SEQUENCE [LARGE SCALE GENOMIC DNA]</scope>
    <source>
        <strain evidence="15 16">LMG 30558</strain>
    </source>
</reference>
<dbReference type="PROSITE" id="PS50109">
    <property type="entry name" value="HIS_KIN"/>
    <property type="match status" value="1"/>
</dbReference>
<feature type="transmembrane region" description="Helical" evidence="12">
    <location>
        <begin position="104"/>
        <end position="128"/>
    </location>
</feature>
<dbReference type="CDD" id="cd00082">
    <property type="entry name" value="HisKA"/>
    <property type="match status" value="1"/>
</dbReference>
<dbReference type="InterPro" id="IPR035965">
    <property type="entry name" value="PAS-like_dom_sf"/>
</dbReference>
<evidence type="ECO:0000256" key="2">
    <source>
        <dbReference type="ARBA" id="ARBA00004141"/>
    </source>
</evidence>
<dbReference type="PROSITE" id="PS50112">
    <property type="entry name" value="PAS"/>
    <property type="match status" value="1"/>
</dbReference>
<keyword evidence="7" id="KW-0418">Kinase</keyword>
<proteinExistence type="predicted"/>
<feature type="transmembrane region" description="Helical" evidence="12">
    <location>
        <begin position="66"/>
        <end position="84"/>
    </location>
</feature>
<dbReference type="InterPro" id="IPR036890">
    <property type="entry name" value="HATPase_C_sf"/>
</dbReference>
<evidence type="ECO:0000313" key="15">
    <source>
        <dbReference type="EMBL" id="MBE7939499.1"/>
    </source>
</evidence>
<comment type="catalytic activity">
    <reaction evidence="1">
        <text>ATP + protein L-histidine = ADP + protein N-phospho-L-histidine.</text>
        <dbReference type="EC" id="2.7.13.3"/>
    </reaction>
</comment>
<keyword evidence="11 12" id="KW-0472">Membrane</keyword>
<dbReference type="Pfam" id="PF13188">
    <property type="entry name" value="PAS_8"/>
    <property type="match status" value="1"/>
</dbReference>
<evidence type="ECO:0000256" key="11">
    <source>
        <dbReference type="ARBA" id="ARBA00023136"/>
    </source>
</evidence>
<dbReference type="InterPro" id="IPR000014">
    <property type="entry name" value="PAS"/>
</dbReference>
<evidence type="ECO:0000256" key="9">
    <source>
        <dbReference type="ARBA" id="ARBA00022989"/>
    </source>
</evidence>
<dbReference type="Proteomes" id="UP000715965">
    <property type="component" value="Unassembled WGS sequence"/>
</dbReference>
<dbReference type="EMBL" id="JADDOJ010000006">
    <property type="protein sequence ID" value="MBE7939499.1"/>
    <property type="molecule type" value="Genomic_DNA"/>
</dbReference>
<dbReference type="Gene3D" id="1.10.287.130">
    <property type="match status" value="1"/>
</dbReference>
<feature type="transmembrane region" description="Helical" evidence="12">
    <location>
        <begin position="35"/>
        <end position="54"/>
    </location>
</feature>
<keyword evidence="16" id="KW-1185">Reference proteome</keyword>
<name>A0ABR9SCB6_9BURK</name>
<evidence type="ECO:0000256" key="10">
    <source>
        <dbReference type="ARBA" id="ARBA00023012"/>
    </source>
</evidence>
<dbReference type="SUPFAM" id="SSF55874">
    <property type="entry name" value="ATPase domain of HSP90 chaperone/DNA topoisomerase II/histidine kinase"/>
    <property type="match status" value="1"/>
</dbReference>
<dbReference type="Pfam" id="PF00512">
    <property type="entry name" value="HisKA"/>
    <property type="match status" value="1"/>
</dbReference>
<dbReference type="PANTHER" id="PTHR42878:SF7">
    <property type="entry name" value="SENSOR HISTIDINE KINASE GLRK"/>
    <property type="match status" value="1"/>
</dbReference>
<feature type="domain" description="Histidine kinase" evidence="13">
    <location>
        <begin position="312"/>
        <end position="527"/>
    </location>
</feature>